<proteinExistence type="predicted"/>
<dbReference type="Proteomes" id="UP001501570">
    <property type="component" value="Unassembled WGS sequence"/>
</dbReference>
<organism evidence="1 2">
    <name type="scientific">Rugosimonospora acidiphila</name>
    <dbReference type="NCBI Taxonomy" id="556531"/>
    <lineage>
        <taxon>Bacteria</taxon>
        <taxon>Bacillati</taxon>
        <taxon>Actinomycetota</taxon>
        <taxon>Actinomycetes</taxon>
        <taxon>Micromonosporales</taxon>
        <taxon>Micromonosporaceae</taxon>
        <taxon>Rugosimonospora</taxon>
    </lineage>
</organism>
<sequence length="79" mass="8121">MDYLATGGLGGIFSLLRSVRNASFVPAWSSAIQLPASCGRDARVPGSDKTALSGASAEVAVATGGGYVWGDIDTGWWML</sequence>
<keyword evidence="2" id="KW-1185">Reference proteome</keyword>
<evidence type="ECO:0000313" key="2">
    <source>
        <dbReference type="Proteomes" id="UP001501570"/>
    </source>
</evidence>
<protein>
    <submittedName>
        <fullName evidence="1">Uncharacterized protein</fullName>
    </submittedName>
</protein>
<comment type="caution">
    <text evidence="1">The sequence shown here is derived from an EMBL/GenBank/DDBJ whole genome shotgun (WGS) entry which is preliminary data.</text>
</comment>
<dbReference type="EMBL" id="BAABJQ010000008">
    <property type="protein sequence ID" value="GAA5186396.1"/>
    <property type="molecule type" value="Genomic_DNA"/>
</dbReference>
<reference evidence="2" key="1">
    <citation type="journal article" date="2019" name="Int. J. Syst. Evol. Microbiol.">
        <title>The Global Catalogue of Microorganisms (GCM) 10K type strain sequencing project: providing services to taxonomists for standard genome sequencing and annotation.</title>
        <authorList>
            <consortium name="The Broad Institute Genomics Platform"/>
            <consortium name="The Broad Institute Genome Sequencing Center for Infectious Disease"/>
            <person name="Wu L."/>
            <person name="Ma J."/>
        </authorList>
    </citation>
    <scope>NUCLEOTIDE SEQUENCE [LARGE SCALE GENOMIC DNA]</scope>
    <source>
        <strain evidence="2">JCM 18304</strain>
    </source>
</reference>
<name>A0ABP9RSN6_9ACTN</name>
<accession>A0ABP9RSN6</accession>
<gene>
    <name evidence="1" type="ORF">GCM10023322_32550</name>
</gene>
<evidence type="ECO:0000313" key="1">
    <source>
        <dbReference type="EMBL" id="GAA5186396.1"/>
    </source>
</evidence>